<dbReference type="Gene3D" id="3.40.50.920">
    <property type="match status" value="1"/>
</dbReference>
<protein>
    <submittedName>
        <fullName evidence="4">2-oxoglutarate oxidoreductase, alpha subunit</fullName>
    </submittedName>
</protein>
<dbReference type="InterPro" id="IPR002880">
    <property type="entry name" value="Pyrv_Fd/Flavodoxin_OxRdtase_N"/>
</dbReference>
<dbReference type="Gene3D" id="3.40.50.970">
    <property type="match status" value="1"/>
</dbReference>
<dbReference type="Pfam" id="PF01855">
    <property type="entry name" value="POR_N"/>
    <property type="match status" value="1"/>
</dbReference>
<dbReference type="EMBL" id="BFAV01000045">
    <property type="protein sequence ID" value="GBF32622.1"/>
    <property type="molecule type" value="Genomic_DNA"/>
</dbReference>
<gene>
    <name evidence="4" type="ORF">DCCM_0818</name>
</gene>
<dbReference type="NCBIfam" id="NF006412">
    <property type="entry name" value="PRK08659.1"/>
    <property type="match status" value="1"/>
</dbReference>
<keyword evidence="1" id="KW-0560">Oxidoreductase</keyword>
<proteinExistence type="predicted"/>
<dbReference type="AlphaFoldDB" id="A0A2L2X9B6"/>
<keyword evidence="5" id="KW-1185">Reference proteome</keyword>
<reference evidence="5" key="1">
    <citation type="submission" date="2018-02" db="EMBL/GenBank/DDBJ databases">
        <title>Genome sequence of Desulfocucumis palustris strain NAW-5.</title>
        <authorList>
            <person name="Watanabe M."/>
            <person name="Kojima H."/>
            <person name="Fukui M."/>
        </authorList>
    </citation>
    <scope>NUCLEOTIDE SEQUENCE [LARGE SCALE GENOMIC DNA]</scope>
    <source>
        <strain evidence="5">NAW-5</strain>
    </source>
</reference>
<feature type="domain" description="Pyruvate flavodoxin/ferredoxin oxidoreductase pyrimidine binding" evidence="2">
    <location>
        <begin position="19"/>
        <end position="245"/>
    </location>
</feature>
<name>A0A2L2X9B6_9FIRM</name>
<dbReference type="InterPro" id="IPR033412">
    <property type="entry name" value="PFOR_II"/>
</dbReference>
<dbReference type="FunFam" id="3.40.50.970:FF:000022">
    <property type="entry name" value="2-oxoglutarate ferredoxin oxidoreductase alpha subunit"/>
    <property type="match status" value="1"/>
</dbReference>
<dbReference type="InterPro" id="IPR009014">
    <property type="entry name" value="Transketo_C/PFOR_II"/>
</dbReference>
<feature type="domain" description="Pyruvate:ferredoxin oxidoreductase core" evidence="3">
    <location>
        <begin position="278"/>
        <end position="370"/>
    </location>
</feature>
<organism evidence="4 5">
    <name type="scientific">Desulfocucumis palustris</name>
    <dbReference type="NCBI Taxonomy" id="1898651"/>
    <lineage>
        <taxon>Bacteria</taxon>
        <taxon>Bacillati</taxon>
        <taxon>Bacillota</taxon>
        <taxon>Clostridia</taxon>
        <taxon>Eubacteriales</taxon>
        <taxon>Desulfocucumaceae</taxon>
        <taxon>Desulfocucumis</taxon>
    </lineage>
</organism>
<dbReference type="SUPFAM" id="SSF52922">
    <property type="entry name" value="TK C-terminal domain-like"/>
    <property type="match status" value="1"/>
</dbReference>
<dbReference type="OrthoDB" id="9794954at2"/>
<dbReference type="RefSeq" id="WP_104371126.1">
    <property type="nucleotide sequence ID" value="NZ_BFAV01000045.1"/>
</dbReference>
<evidence type="ECO:0000256" key="1">
    <source>
        <dbReference type="ARBA" id="ARBA00023002"/>
    </source>
</evidence>
<dbReference type="Pfam" id="PF17147">
    <property type="entry name" value="PFOR_II"/>
    <property type="match status" value="1"/>
</dbReference>
<dbReference type="SUPFAM" id="SSF52518">
    <property type="entry name" value="Thiamin diphosphate-binding fold (THDP-binding)"/>
    <property type="match status" value="1"/>
</dbReference>
<evidence type="ECO:0000313" key="5">
    <source>
        <dbReference type="Proteomes" id="UP000239549"/>
    </source>
</evidence>
<evidence type="ECO:0000259" key="2">
    <source>
        <dbReference type="Pfam" id="PF01855"/>
    </source>
</evidence>
<dbReference type="InterPro" id="IPR029061">
    <property type="entry name" value="THDP-binding"/>
</dbReference>
<dbReference type="GO" id="GO:0016491">
    <property type="term" value="F:oxidoreductase activity"/>
    <property type="evidence" value="ECO:0007669"/>
    <property type="project" value="UniProtKB-KW"/>
</dbReference>
<dbReference type="PANTHER" id="PTHR43088">
    <property type="entry name" value="SUBUNIT OF PYRUVATE:FLAVODOXIN OXIDOREDUCTASE-RELATED"/>
    <property type="match status" value="1"/>
</dbReference>
<evidence type="ECO:0000313" key="4">
    <source>
        <dbReference type="EMBL" id="GBF32622.1"/>
    </source>
</evidence>
<sequence length="380" mass="40664">MARVVPMARLMQGNEAVAEAAVSAGVMFYAGYPITPSTEIAEHMAKRLPPLGGIFIQMEDEISSIAAVIGASLGGMKAITATSGPGFSLMQENIGYAVMAEVPCVIVNVMRLGPSTGMPTAPGQGDVMQARWGTHGDHPVIALCPSSVTEAHDLTVKAVNLAEKFRTPVILLLDEVVAHLRERIVIPSRENMEIVERKKIPEENGSFLPYRPEAGGVPAIPDIGRGFRFNVTGLVHDQRGIPSNDPGVAADLISRLLGKVNNNAGEIYTSDGYMLEDAEIVVVAYGSVARSARRAVKEARAEGIPAGMWRPVSLWPFPAGEIRELSRRVRCIIVAEMNAGQLAGEVERHAGGCPVVSLGKVSGELISPLEIFRRIKEVFS</sequence>
<dbReference type="CDD" id="cd07034">
    <property type="entry name" value="TPP_PYR_PFOR_IOR-alpha_like"/>
    <property type="match status" value="1"/>
</dbReference>
<accession>A0A2L2X9B6</accession>
<evidence type="ECO:0000259" key="3">
    <source>
        <dbReference type="Pfam" id="PF17147"/>
    </source>
</evidence>
<dbReference type="Proteomes" id="UP000239549">
    <property type="component" value="Unassembled WGS sequence"/>
</dbReference>
<dbReference type="PANTHER" id="PTHR43088:SF1">
    <property type="entry name" value="SUBUNIT OF PYRUVATE:FLAVODOXIN OXIDOREDUCTASE"/>
    <property type="match status" value="1"/>
</dbReference>
<dbReference type="InterPro" id="IPR052368">
    <property type="entry name" value="2-oxoacid_oxidoreductase"/>
</dbReference>
<comment type="caution">
    <text evidence="4">The sequence shown here is derived from an EMBL/GenBank/DDBJ whole genome shotgun (WGS) entry which is preliminary data.</text>
</comment>